<dbReference type="EMBL" id="ML178918">
    <property type="protein sequence ID" value="TFK95165.1"/>
    <property type="molecule type" value="Genomic_DNA"/>
</dbReference>
<proteinExistence type="predicted"/>
<name>A0A5C3PZ93_9AGAR</name>
<dbReference type="AlphaFoldDB" id="A0A5C3PZ93"/>
<dbReference type="Proteomes" id="UP000305067">
    <property type="component" value="Unassembled WGS sequence"/>
</dbReference>
<gene>
    <name evidence="1" type="ORF">BDV98DRAFT_609101</name>
</gene>
<organism evidence="1 2">
    <name type="scientific">Pterulicium gracile</name>
    <dbReference type="NCBI Taxonomy" id="1884261"/>
    <lineage>
        <taxon>Eukaryota</taxon>
        <taxon>Fungi</taxon>
        <taxon>Dikarya</taxon>
        <taxon>Basidiomycota</taxon>
        <taxon>Agaricomycotina</taxon>
        <taxon>Agaricomycetes</taxon>
        <taxon>Agaricomycetidae</taxon>
        <taxon>Agaricales</taxon>
        <taxon>Pleurotineae</taxon>
        <taxon>Pterulaceae</taxon>
        <taxon>Pterulicium</taxon>
    </lineage>
</organism>
<keyword evidence="2" id="KW-1185">Reference proteome</keyword>
<reference evidence="1 2" key="1">
    <citation type="journal article" date="2019" name="Nat. Ecol. Evol.">
        <title>Megaphylogeny resolves global patterns of mushroom evolution.</title>
        <authorList>
            <person name="Varga T."/>
            <person name="Krizsan K."/>
            <person name="Foldi C."/>
            <person name="Dima B."/>
            <person name="Sanchez-Garcia M."/>
            <person name="Sanchez-Ramirez S."/>
            <person name="Szollosi G.J."/>
            <person name="Szarkandi J.G."/>
            <person name="Papp V."/>
            <person name="Albert L."/>
            <person name="Andreopoulos W."/>
            <person name="Angelini C."/>
            <person name="Antonin V."/>
            <person name="Barry K.W."/>
            <person name="Bougher N.L."/>
            <person name="Buchanan P."/>
            <person name="Buyck B."/>
            <person name="Bense V."/>
            <person name="Catcheside P."/>
            <person name="Chovatia M."/>
            <person name="Cooper J."/>
            <person name="Damon W."/>
            <person name="Desjardin D."/>
            <person name="Finy P."/>
            <person name="Geml J."/>
            <person name="Haridas S."/>
            <person name="Hughes K."/>
            <person name="Justo A."/>
            <person name="Karasinski D."/>
            <person name="Kautmanova I."/>
            <person name="Kiss B."/>
            <person name="Kocsube S."/>
            <person name="Kotiranta H."/>
            <person name="LaButti K.M."/>
            <person name="Lechner B.E."/>
            <person name="Liimatainen K."/>
            <person name="Lipzen A."/>
            <person name="Lukacs Z."/>
            <person name="Mihaltcheva S."/>
            <person name="Morgado L.N."/>
            <person name="Niskanen T."/>
            <person name="Noordeloos M.E."/>
            <person name="Ohm R.A."/>
            <person name="Ortiz-Santana B."/>
            <person name="Ovrebo C."/>
            <person name="Racz N."/>
            <person name="Riley R."/>
            <person name="Savchenko A."/>
            <person name="Shiryaev A."/>
            <person name="Soop K."/>
            <person name="Spirin V."/>
            <person name="Szebenyi C."/>
            <person name="Tomsovsky M."/>
            <person name="Tulloss R.E."/>
            <person name="Uehling J."/>
            <person name="Grigoriev I.V."/>
            <person name="Vagvolgyi C."/>
            <person name="Papp T."/>
            <person name="Martin F.M."/>
            <person name="Miettinen O."/>
            <person name="Hibbett D.S."/>
            <person name="Nagy L.G."/>
        </authorList>
    </citation>
    <scope>NUCLEOTIDE SEQUENCE [LARGE SCALE GENOMIC DNA]</scope>
    <source>
        <strain evidence="1 2">CBS 309.79</strain>
    </source>
</reference>
<sequence>MPAKPYNFFAYQSTPSHDKALPWNLNLVKCQHGFLPDDLAEVLCDQPTFSHLPPSLQMPQKGWYPPLFHYGFVFNDEKLRQLCATHANTHPNLRPYSSCFTALLRKMMYHGYMQVSAPAGMDGKNDIVDVLSIATNYYPWAEEDTMEQICKLLVRDLGEPRWFVDPMFAYWKKGMWLDDGVPIKLYKQPFKYYQTFFPPEVFKGLGIKGC</sequence>
<evidence type="ECO:0000313" key="1">
    <source>
        <dbReference type="EMBL" id="TFK95165.1"/>
    </source>
</evidence>
<evidence type="ECO:0000313" key="2">
    <source>
        <dbReference type="Proteomes" id="UP000305067"/>
    </source>
</evidence>
<accession>A0A5C3PZ93</accession>
<protein>
    <submittedName>
        <fullName evidence="1">Uncharacterized protein</fullName>
    </submittedName>
</protein>